<protein>
    <submittedName>
        <fullName evidence="3">Leucine rich repeat containing 20</fullName>
    </submittedName>
</protein>
<keyword evidence="1" id="KW-0433">Leucine-rich repeat</keyword>
<keyword evidence="2" id="KW-0677">Repeat</keyword>
<dbReference type="SUPFAM" id="SSF52075">
    <property type="entry name" value="Outer arm dynein light chain 1"/>
    <property type="match status" value="1"/>
</dbReference>
<dbReference type="Proteomes" id="UP000265120">
    <property type="component" value="Chromosome 8"/>
</dbReference>
<reference evidence="3 4" key="1">
    <citation type="journal article" date="2014" name="Nat. Genet.">
        <title>Whole-genome sequence of a flatfish provides insights into ZW sex chromosome evolution and adaptation to a benthic lifestyle.</title>
        <authorList>
            <person name="Chen S."/>
            <person name="Zhang G."/>
            <person name="Shao C."/>
            <person name="Huang Q."/>
            <person name="Liu G."/>
            <person name="Zhang P."/>
            <person name="Song W."/>
            <person name="An N."/>
            <person name="Chalopin D."/>
            <person name="Volff J.N."/>
            <person name="Hong Y."/>
            <person name="Li Q."/>
            <person name="Sha Z."/>
            <person name="Zhou H."/>
            <person name="Xie M."/>
            <person name="Yu Q."/>
            <person name="Liu Y."/>
            <person name="Xiang H."/>
            <person name="Wang N."/>
            <person name="Wu K."/>
            <person name="Yang C."/>
            <person name="Zhou Q."/>
            <person name="Liao X."/>
            <person name="Yang L."/>
            <person name="Hu Q."/>
            <person name="Zhang J."/>
            <person name="Meng L."/>
            <person name="Jin L."/>
            <person name="Tian Y."/>
            <person name="Lian J."/>
            <person name="Yang J."/>
            <person name="Miao G."/>
            <person name="Liu S."/>
            <person name="Liang Z."/>
            <person name="Yan F."/>
            <person name="Li Y."/>
            <person name="Sun B."/>
            <person name="Zhang H."/>
            <person name="Zhang J."/>
            <person name="Zhu Y."/>
            <person name="Du M."/>
            <person name="Zhao Y."/>
            <person name="Schartl M."/>
            <person name="Tang Q."/>
            <person name="Wang J."/>
        </authorList>
    </citation>
    <scope>NUCLEOTIDE SEQUENCE</scope>
</reference>
<dbReference type="Ensembl" id="ENSCSET00000026891.1">
    <property type="protein sequence ID" value="ENSCSEP00000026538.1"/>
    <property type="gene ID" value="ENSCSEG00000016951.1"/>
</dbReference>
<dbReference type="Pfam" id="PF13855">
    <property type="entry name" value="LRR_8"/>
    <property type="match status" value="1"/>
</dbReference>
<dbReference type="KEGG" id="csem:103381944"/>
<evidence type="ECO:0000313" key="3">
    <source>
        <dbReference type="Ensembl" id="ENSCSEP00000026534.1"/>
    </source>
</evidence>
<dbReference type="OrthoDB" id="1060944at2759"/>
<dbReference type="InterPro" id="IPR001611">
    <property type="entry name" value="Leu-rich_rpt"/>
</dbReference>
<accession>A0A3P8WIG4</accession>
<dbReference type="RefSeq" id="XP_008312783.1">
    <property type="nucleotide sequence ID" value="XM_008314561.3"/>
</dbReference>
<sequence length="174" mass="19387">MAEAVARVARITNEIVEEGKDTLDLSNCKLVSFPDGVFKILMSVLDNIHIVILANNELKVISSKFFSNFPQMKELDLQGNVLTKVPDVVEELKHLTSISLANNKFTIFPEKLTEIATLERINLEGNSITEIPVEKLSAMPALKWINVKTNPLDSNTQSALQSVQKFEVLFTTDS</sequence>
<dbReference type="STRING" id="244447.ENSCSEP00000026534"/>
<evidence type="ECO:0000313" key="4">
    <source>
        <dbReference type="Proteomes" id="UP000265120"/>
    </source>
</evidence>
<dbReference type="RefSeq" id="XP_016889646.1">
    <property type="nucleotide sequence ID" value="XM_017034157.2"/>
</dbReference>
<dbReference type="GeneID" id="103381944"/>
<dbReference type="OMA" id="MADAVYM"/>
<proteinExistence type="predicted"/>
<dbReference type="AlphaFoldDB" id="A0A3P8WIG4"/>
<organism evidence="3 4">
    <name type="scientific">Cynoglossus semilaevis</name>
    <name type="common">Tongue sole</name>
    <dbReference type="NCBI Taxonomy" id="244447"/>
    <lineage>
        <taxon>Eukaryota</taxon>
        <taxon>Metazoa</taxon>
        <taxon>Chordata</taxon>
        <taxon>Craniata</taxon>
        <taxon>Vertebrata</taxon>
        <taxon>Euteleostomi</taxon>
        <taxon>Actinopterygii</taxon>
        <taxon>Neopterygii</taxon>
        <taxon>Teleostei</taxon>
        <taxon>Neoteleostei</taxon>
        <taxon>Acanthomorphata</taxon>
        <taxon>Carangaria</taxon>
        <taxon>Pleuronectiformes</taxon>
        <taxon>Pleuronectoidei</taxon>
        <taxon>Cynoglossidae</taxon>
        <taxon>Cynoglossinae</taxon>
        <taxon>Cynoglossus</taxon>
    </lineage>
</organism>
<name>A0A3P8WIG4_CYNSE</name>
<dbReference type="RefSeq" id="XP_008312784.1">
    <property type="nucleotide sequence ID" value="XM_008314562.3"/>
</dbReference>
<keyword evidence="4" id="KW-1185">Reference proteome</keyword>
<evidence type="ECO:0000256" key="2">
    <source>
        <dbReference type="ARBA" id="ARBA00022737"/>
    </source>
</evidence>
<dbReference type="CTD" id="55222"/>
<dbReference type="PANTHER" id="PTHR45712">
    <property type="entry name" value="AGAP008170-PA"/>
    <property type="match status" value="1"/>
</dbReference>
<dbReference type="Gene3D" id="3.80.10.10">
    <property type="entry name" value="Ribonuclease Inhibitor"/>
    <property type="match status" value="1"/>
</dbReference>
<dbReference type="GeneTree" id="ENSGT00730000111199"/>
<reference evidence="3" key="2">
    <citation type="submission" date="2025-05" db="UniProtKB">
        <authorList>
            <consortium name="Ensembl"/>
        </authorList>
    </citation>
    <scope>IDENTIFICATION</scope>
</reference>
<dbReference type="Ensembl" id="ENSCSET00000026883.1">
    <property type="protein sequence ID" value="ENSCSEP00000026530.1"/>
    <property type="gene ID" value="ENSCSEG00000016951.1"/>
</dbReference>
<dbReference type="Ensembl" id="ENSCSET00000026887.1">
    <property type="protein sequence ID" value="ENSCSEP00000026534.1"/>
    <property type="gene ID" value="ENSCSEG00000016951.1"/>
</dbReference>
<evidence type="ECO:0000256" key="1">
    <source>
        <dbReference type="ARBA" id="ARBA00022614"/>
    </source>
</evidence>
<dbReference type="InterPro" id="IPR032675">
    <property type="entry name" value="LRR_dom_sf"/>
</dbReference>
<dbReference type="PANTHER" id="PTHR45712:SF22">
    <property type="entry name" value="INSULIN-LIKE GROWTH FACTOR-BINDING PROTEIN COMPLEX ACID LABILE SUBUNIT"/>
    <property type="match status" value="1"/>
</dbReference>
<dbReference type="InterPro" id="IPR050333">
    <property type="entry name" value="SLRP"/>
</dbReference>